<dbReference type="AlphaFoldDB" id="A0A0J9X5X4"/>
<dbReference type="Proteomes" id="UP000242525">
    <property type="component" value="Unassembled WGS sequence"/>
</dbReference>
<organism evidence="2 3">
    <name type="scientific">Geotrichum candidum</name>
    <name type="common">Oospora lactis</name>
    <name type="synonym">Dipodascus geotrichum</name>
    <dbReference type="NCBI Taxonomy" id="1173061"/>
    <lineage>
        <taxon>Eukaryota</taxon>
        <taxon>Fungi</taxon>
        <taxon>Dikarya</taxon>
        <taxon>Ascomycota</taxon>
        <taxon>Saccharomycotina</taxon>
        <taxon>Dipodascomycetes</taxon>
        <taxon>Dipodascales</taxon>
        <taxon>Dipodascaceae</taxon>
        <taxon>Geotrichum</taxon>
    </lineage>
</organism>
<keyword evidence="3" id="KW-1185">Reference proteome</keyword>
<gene>
    <name evidence="2" type="ORF">BN980_GECA03s04080g</name>
</gene>
<dbReference type="EMBL" id="CCBN010000003">
    <property type="protein sequence ID" value="CDO52574.1"/>
    <property type="molecule type" value="Genomic_DNA"/>
</dbReference>
<reference evidence="2" key="1">
    <citation type="submission" date="2014-03" db="EMBL/GenBank/DDBJ databases">
        <authorList>
            <person name="Casaregola S."/>
        </authorList>
    </citation>
    <scope>NUCLEOTIDE SEQUENCE [LARGE SCALE GENOMIC DNA]</scope>
    <source>
        <strain evidence="2">CLIB 918</strain>
    </source>
</reference>
<protein>
    <submittedName>
        <fullName evidence="2">Uncharacterized protein</fullName>
    </submittedName>
</protein>
<evidence type="ECO:0000313" key="3">
    <source>
        <dbReference type="Proteomes" id="UP000242525"/>
    </source>
</evidence>
<feature type="region of interest" description="Disordered" evidence="1">
    <location>
        <begin position="255"/>
        <end position="277"/>
    </location>
</feature>
<proteinExistence type="predicted"/>
<name>A0A0J9X5X4_GEOCN</name>
<comment type="caution">
    <text evidence="2">The sequence shown here is derived from an EMBL/GenBank/DDBJ whole genome shotgun (WGS) entry which is preliminary data.</text>
</comment>
<evidence type="ECO:0000256" key="1">
    <source>
        <dbReference type="SAM" id="MobiDB-lite"/>
    </source>
</evidence>
<evidence type="ECO:0000313" key="2">
    <source>
        <dbReference type="EMBL" id="CDO52574.1"/>
    </source>
</evidence>
<accession>A0A0J9X5X4</accession>
<sequence>MSSNADRLKKAMANRSKSDENNAAWNTNHASIATFSSISSSDSTSRSYMPTLCSDSTASTSDFITNDFTSKTKTNSIASYSSIDSIPSKQRLYEKNDSAAASSHPFVLPTASSFYMSLDELDDYNSKFMAQGYADRAKQFSRPSYNFHNTLHSISDDSDDSDNDDDVPLYLRRRHSDLTDLIDQTQSFKIQESNAINTSSFGLDLDLDSVIRSALVESTASQKQNNTVRTSHHTRIESTDLPYNLYPTESSFYMPPSHNSLHNKPLDPSVQTSPKTKKRLGDTVMRFARKITN</sequence>
<feature type="region of interest" description="Disordered" evidence="1">
    <location>
        <begin position="1"/>
        <end position="22"/>
    </location>
</feature>
<dbReference type="OrthoDB" id="10346697at2759"/>